<dbReference type="GO" id="GO:0016787">
    <property type="term" value="F:hydrolase activity"/>
    <property type="evidence" value="ECO:0007669"/>
    <property type="project" value="UniProtKB-KW"/>
</dbReference>
<dbReference type="AlphaFoldDB" id="A0A0A2TXT3"/>
<proteinExistence type="predicted"/>
<dbReference type="InterPro" id="IPR050266">
    <property type="entry name" value="AB_hydrolase_sf"/>
</dbReference>
<dbReference type="OrthoDB" id="9805423at2"/>
<accession>A0A0A2TXT3</accession>
<evidence type="ECO:0000256" key="1">
    <source>
        <dbReference type="ARBA" id="ARBA00022801"/>
    </source>
</evidence>
<dbReference type="EMBL" id="AVBF01000005">
    <property type="protein sequence ID" value="KGP74085.1"/>
    <property type="molecule type" value="Genomic_DNA"/>
</dbReference>
<name>A0A0A2TXT3_9BACI</name>
<dbReference type="PANTHER" id="PTHR43798">
    <property type="entry name" value="MONOACYLGLYCEROL LIPASE"/>
    <property type="match status" value="1"/>
</dbReference>
<dbReference type="STRING" id="1385514.N782_17280"/>
<dbReference type="PRINTS" id="PR00111">
    <property type="entry name" value="ABHYDROLASE"/>
</dbReference>
<sequence>MVEQTIFYKDLGNGLPVVFIHPPGMGHKVFLYQENLSQSYRVLLPDLNGHGMSSKRDNPVSIAGFSLDIKEMLDHAGIEKAVICGYSAGSMVAQDFVISYPERTHAMILSGGFPKVNSFVLATEYKIGMRLVKKNRERLANIIARSHTKHPTFQHALKSYMMKADPTVWYEFYKESYHYDCSQQLSTIKVPVLLLYGKRETWMKKHIPYYNQCAFCTLQQIPKAFHQLPSRQSVYFNRIIDHFLTEQAPLFQNMISK</sequence>
<keyword evidence="4" id="KW-1185">Reference proteome</keyword>
<evidence type="ECO:0000313" key="3">
    <source>
        <dbReference type="EMBL" id="KGP74085.1"/>
    </source>
</evidence>
<organism evidence="3 4">
    <name type="scientific">Pontibacillus yanchengensis Y32</name>
    <dbReference type="NCBI Taxonomy" id="1385514"/>
    <lineage>
        <taxon>Bacteria</taxon>
        <taxon>Bacillati</taxon>
        <taxon>Bacillota</taxon>
        <taxon>Bacilli</taxon>
        <taxon>Bacillales</taxon>
        <taxon>Bacillaceae</taxon>
        <taxon>Pontibacillus</taxon>
    </lineage>
</organism>
<reference evidence="3 4" key="1">
    <citation type="journal article" date="2015" name="Stand. Genomic Sci.">
        <title>High quality draft genome sequence of the moderately halophilic bacterium Pontibacillus yanchengensis Y32(T) and comparison among Pontibacillus genomes.</title>
        <authorList>
            <person name="Huang J."/>
            <person name="Qiao Z.X."/>
            <person name="Tang J.W."/>
            <person name="Wang G."/>
        </authorList>
    </citation>
    <scope>NUCLEOTIDE SEQUENCE [LARGE SCALE GENOMIC DNA]</scope>
    <source>
        <strain evidence="3 4">Y32</strain>
    </source>
</reference>
<feature type="domain" description="AB hydrolase-1" evidence="2">
    <location>
        <begin position="17"/>
        <end position="179"/>
    </location>
</feature>
<dbReference type="RefSeq" id="WP_036816054.1">
    <property type="nucleotide sequence ID" value="NZ_AVBF01000005.1"/>
</dbReference>
<dbReference type="SUPFAM" id="SSF53474">
    <property type="entry name" value="alpha/beta-Hydrolases"/>
    <property type="match status" value="1"/>
</dbReference>
<dbReference type="Pfam" id="PF00561">
    <property type="entry name" value="Abhydrolase_1"/>
    <property type="match status" value="1"/>
</dbReference>
<keyword evidence="1" id="KW-0378">Hydrolase</keyword>
<dbReference type="PANTHER" id="PTHR43798:SF31">
    <property type="entry name" value="AB HYDROLASE SUPERFAMILY PROTEIN YCLE"/>
    <property type="match status" value="1"/>
</dbReference>
<dbReference type="Gene3D" id="3.40.50.1820">
    <property type="entry name" value="alpha/beta hydrolase"/>
    <property type="match status" value="1"/>
</dbReference>
<comment type="caution">
    <text evidence="3">The sequence shown here is derived from an EMBL/GenBank/DDBJ whole genome shotgun (WGS) entry which is preliminary data.</text>
</comment>
<dbReference type="GO" id="GO:0016020">
    <property type="term" value="C:membrane"/>
    <property type="evidence" value="ECO:0007669"/>
    <property type="project" value="TreeGrafter"/>
</dbReference>
<dbReference type="Proteomes" id="UP000030147">
    <property type="component" value="Unassembled WGS sequence"/>
</dbReference>
<gene>
    <name evidence="3" type="ORF">N782_17280</name>
</gene>
<dbReference type="eggNOG" id="COG0596">
    <property type="taxonomic scope" value="Bacteria"/>
</dbReference>
<dbReference type="InterPro" id="IPR000073">
    <property type="entry name" value="AB_hydrolase_1"/>
</dbReference>
<evidence type="ECO:0000259" key="2">
    <source>
        <dbReference type="Pfam" id="PF00561"/>
    </source>
</evidence>
<protein>
    <recommendedName>
        <fullName evidence="2">AB hydrolase-1 domain-containing protein</fullName>
    </recommendedName>
</protein>
<evidence type="ECO:0000313" key="4">
    <source>
        <dbReference type="Proteomes" id="UP000030147"/>
    </source>
</evidence>
<dbReference type="InterPro" id="IPR029058">
    <property type="entry name" value="AB_hydrolase_fold"/>
</dbReference>